<evidence type="ECO:0000256" key="4">
    <source>
        <dbReference type="ARBA" id="ARBA00023239"/>
    </source>
</evidence>
<dbReference type="AlphaFoldDB" id="A0A183E1M3"/>
<keyword evidence="6" id="KW-0812">Transmembrane</keyword>
<keyword evidence="6" id="KW-0472">Membrane</keyword>
<dbReference type="PANTHER" id="PTHR11920:SF355">
    <property type="entry name" value="RECEPTOR-TYPE GUANYLATE CYCLASE GCY-10-RELATED"/>
    <property type="match status" value="1"/>
</dbReference>
<proteinExistence type="predicted"/>
<evidence type="ECO:0000259" key="7">
    <source>
        <dbReference type="PROSITE" id="PS50011"/>
    </source>
</evidence>
<dbReference type="Proteomes" id="UP000271098">
    <property type="component" value="Unassembled WGS sequence"/>
</dbReference>
<dbReference type="GO" id="GO:0004016">
    <property type="term" value="F:adenylate cyclase activity"/>
    <property type="evidence" value="ECO:0007669"/>
    <property type="project" value="TreeGrafter"/>
</dbReference>
<reference evidence="10" key="1">
    <citation type="submission" date="2016-06" db="UniProtKB">
        <authorList>
            <consortium name="WormBaseParasite"/>
        </authorList>
    </citation>
    <scope>IDENTIFICATION</scope>
</reference>
<dbReference type="EMBL" id="UYRT01081733">
    <property type="protein sequence ID" value="VDN24914.1"/>
    <property type="molecule type" value="Genomic_DNA"/>
</dbReference>
<gene>
    <name evidence="8" type="ORF">GPUH_LOCUS14864</name>
</gene>
<dbReference type="GO" id="GO:0005524">
    <property type="term" value="F:ATP binding"/>
    <property type="evidence" value="ECO:0007669"/>
    <property type="project" value="InterPro"/>
</dbReference>
<keyword evidence="4" id="KW-0456">Lyase</keyword>
<dbReference type="OrthoDB" id="60033at2759"/>
<organism evidence="10">
    <name type="scientific">Gongylonema pulchrum</name>
    <dbReference type="NCBI Taxonomy" id="637853"/>
    <lineage>
        <taxon>Eukaryota</taxon>
        <taxon>Metazoa</taxon>
        <taxon>Ecdysozoa</taxon>
        <taxon>Nematoda</taxon>
        <taxon>Chromadorea</taxon>
        <taxon>Rhabditida</taxon>
        <taxon>Spirurina</taxon>
        <taxon>Spiruromorpha</taxon>
        <taxon>Spiruroidea</taxon>
        <taxon>Gongylonematidae</taxon>
        <taxon>Gongylonema</taxon>
    </lineage>
</organism>
<reference evidence="8 9" key="2">
    <citation type="submission" date="2018-11" db="EMBL/GenBank/DDBJ databases">
        <authorList>
            <consortium name="Pathogen Informatics"/>
        </authorList>
    </citation>
    <scope>NUCLEOTIDE SEQUENCE [LARGE SCALE GENOMIC DNA]</scope>
</reference>
<dbReference type="GO" id="GO:0007168">
    <property type="term" value="P:receptor guanylyl cyclase signaling pathway"/>
    <property type="evidence" value="ECO:0007669"/>
    <property type="project" value="TreeGrafter"/>
</dbReference>
<evidence type="ECO:0000256" key="5">
    <source>
        <dbReference type="ARBA" id="ARBA00023293"/>
    </source>
</evidence>
<dbReference type="GO" id="GO:0004383">
    <property type="term" value="F:guanylate cyclase activity"/>
    <property type="evidence" value="ECO:0007669"/>
    <property type="project" value="UniProtKB-EC"/>
</dbReference>
<evidence type="ECO:0000256" key="1">
    <source>
        <dbReference type="ARBA" id="ARBA00001436"/>
    </source>
</evidence>
<keyword evidence="9" id="KW-1185">Reference proteome</keyword>
<feature type="domain" description="Protein kinase" evidence="7">
    <location>
        <begin position="1"/>
        <end position="214"/>
    </location>
</feature>
<evidence type="ECO:0000256" key="2">
    <source>
        <dbReference type="ARBA" id="ARBA00012202"/>
    </source>
</evidence>
<evidence type="ECO:0000256" key="3">
    <source>
        <dbReference type="ARBA" id="ARBA00022741"/>
    </source>
</evidence>
<sequence length="214" mass="25299">MNVYRQTWKVSKENLKVIETKQSKGRAVSDNLSNKRRCLDSYALVGTTKAEFMCFKQQKRIPWSKIQLKFLYELKSLNHDNLTNFIGICYNDLDRFYVLHTLIERASLEDFIFDHDFNMDNTFKCAFIKDILKGLQYLHKSPIGYHGMLSLKTCLIDANWVLKMTHFGISTMLNELIEQDYLRALELIPQQCMIDFSFIILSLLHYLWILYVTV</sequence>
<dbReference type="SUPFAM" id="SSF56112">
    <property type="entry name" value="Protein kinase-like (PK-like)"/>
    <property type="match status" value="1"/>
</dbReference>
<name>A0A183E1M3_9BILA</name>
<feature type="transmembrane region" description="Helical" evidence="6">
    <location>
        <begin position="192"/>
        <end position="211"/>
    </location>
</feature>
<dbReference type="GO" id="GO:0004672">
    <property type="term" value="F:protein kinase activity"/>
    <property type="evidence" value="ECO:0007669"/>
    <property type="project" value="InterPro"/>
</dbReference>
<dbReference type="PROSITE" id="PS50011">
    <property type="entry name" value="PROTEIN_KINASE_DOM"/>
    <property type="match status" value="1"/>
</dbReference>
<dbReference type="InterPro" id="IPR000719">
    <property type="entry name" value="Prot_kinase_dom"/>
</dbReference>
<dbReference type="GO" id="GO:0001653">
    <property type="term" value="F:peptide receptor activity"/>
    <property type="evidence" value="ECO:0007669"/>
    <property type="project" value="TreeGrafter"/>
</dbReference>
<accession>A0A183E1M3</accession>
<evidence type="ECO:0000313" key="10">
    <source>
        <dbReference type="WBParaSite" id="GPUH_0001488301-mRNA-1"/>
    </source>
</evidence>
<dbReference type="InterPro" id="IPR001245">
    <property type="entry name" value="Ser-Thr/Tyr_kinase_cat_dom"/>
</dbReference>
<evidence type="ECO:0000313" key="8">
    <source>
        <dbReference type="EMBL" id="VDN24914.1"/>
    </source>
</evidence>
<dbReference type="GO" id="GO:0005886">
    <property type="term" value="C:plasma membrane"/>
    <property type="evidence" value="ECO:0007669"/>
    <property type="project" value="TreeGrafter"/>
</dbReference>
<dbReference type="EC" id="4.6.1.2" evidence="2"/>
<comment type="catalytic activity">
    <reaction evidence="1">
        <text>GTP = 3',5'-cyclic GMP + diphosphate</text>
        <dbReference type="Rhea" id="RHEA:13665"/>
        <dbReference type="ChEBI" id="CHEBI:33019"/>
        <dbReference type="ChEBI" id="CHEBI:37565"/>
        <dbReference type="ChEBI" id="CHEBI:57746"/>
        <dbReference type="EC" id="4.6.1.2"/>
    </reaction>
</comment>
<dbReference type="Pfam" id="PF07714">
    <property type="entry name" value="PK_Tyr_Ser-Thr"/>
    <property type="match status" value="1"/>
</dbReference>
<dbReference type="InterPro" id="IPR050401">
    <property type="entry name" value="Cyclic_nucleotide_synthase"/>
</dbReference>
<evidence type="ECO:0000313" key="9">
    <source>
        <dbReference type="Proteomes" id="UP000271098"/>
    </source>
</evidence>
<keyword evidence="6" id="KW-1133">Transmembrane helix</keyword>
<keyword evidence="5" id="KW-0141">cGMP biosynthesis</keyword>
<dbReference type="WBParaSite" id="GPUH_0001488301-mRNA-1">
    <property type="protein sequence ID" value="GPUH_0001488301-mRNA-1"/>
    <property type="gene ID" value="GPUH_0001488301"/>
</dbReference>
<dbReference type="PANTHER" id="PTHR11920">
    <property type="entry name" value="GUANYLYL CYCLASE"/>
    <property type="match status" value="1"/>
</dbReference>
<dbReference type="InterPro" id="IPR011009">
    <property type="entry name" value="Kinase-like_dom_sf"/>
</dbReference>
<protein>
    <recommendedName>
        <fullName evidence="2">guanylate cyclase</fullName>
        <ecNumber evidence="2">4.6.1.2</ecNumber>
    </recommendedName>
</protein>
<keyword evidence="3" id="KW-0547">Nucleotide-binding</keyword>
<dbReference type="Gene3D" id="1.10.510.10">
    <property type="entry name" value="Transferase(Phosphotransferase) domain 1"/>
    <property type="match status" value="1"/>
</dbReference>
<evidence type="ECO:0000256" key="6">
    <source>
        <dbReference type="SAM" id="Phobius"/>
    </source>
</evidence>